<comment type="caution">
    <text evidence="1">The sequence shown here is derived from an EMBL/GenBank/DDBJ whole genome shotgun (WGS) entry which is preliminary data.</text>
</comment>
<gene>
    <name evidence="1" type="ORF">Y717_27750</name>
</gene>
<protein>
    <submittedName>
        <fullName evidence="1">Uncharacterized protein</fullName>
    </submittedName>
</protein>
<accession>A0A2T7TCC8</accession>
<keyword evidence="2" id="KW-1185">Reference proteome</keyword>
<name>A0A2T7TCC8_9ACTN</name>
<dbReference type="EMBL" id="AZSP01000060">
    <property type="protein sequence ID" value="PVE12793.1"/>
    <property type="molecule type" value="Genomic_DNA"/>
</dbReference>
<evidence type="ECO:0000313" key="2">
    <source>
        <dbReference type="Proteomes" id="UP000245992"/>
    </source>
</evidence>
<dbReference type="Proteomes" id="UP000245992">
    <property type="component" value="Unassembled WGS sequence"/>
</dbReference>
<sequence length="132" mass="15052">MPELPRTPEEGLLRGRHRLQGLRVLPERQSWLVVEQRACFDEFLGFHLGFRGYEVVLVVGVQGPGVGLVLFRLGLLLGWLRVRFGLQLQLVEQLQRLFGRLTPLSFLVLFRGDPAVLNGRGLSRTRGRVRLL</sequence>
<evidence type="ECO:0000313" key="1">
    <source>
        <dbReference type="EMBL" id="PVE12793.1"/>
    </source>
</evidence>
<dbReference type="AlphaFoldDB" id="A0A2T7TCC8"/>
<organism evidence="1 2">
    <name type="scientific">Streptomyces scopuliridis RB72</name>
    <dbReference type="NCBI Taxonomy" id="1440053"/>
    <lineage>
        <taxon>Bacteria</taxon>
        <taxon>Bacillati</taxon>
        <taxon>Actinomycetota</taxon>
        <taxon>Actinomycetes</taxon>
        <taxon>Kitasatosporales</taxon>
        <taxon>Streptomycetaceae</taxon>
        <taxon>Streptomyces</taxon>
    </lineage>
</organism>
<reference evidence="1 2" key="1">
    <citation type="submission" date="2013-12" db="EMBL/GenBank/DDBJ databases">
        <title>Annotated genome of Streptomyces scopuliridis.</title>
        <authorList>
            <person name="Olson J.B."/>
        </authorList>
    </citation>
    <scope>NUCLEOTIDE SEQUENCE [LARGE SCALE GENOMIC DNA]</scope>
    <source>
        <strain evidence="1 2">RB72</strain>
    </source>
</reference>
<proteinExistence type="predicted"/>